<dbReference type="GeneID" id="81596825"/>
<dbReference type="Proteomes" id="UP001213681">
    <property type="component" value="Unassembled WGS sequence"/>
</dbReference>
<gene>
    <name evidence="2" type="ORF">N7458_003199</name>
</gene>
<organism evidence="2 3">
    <name type="scientific">Penicillium daleae</name>
    <dbReference type="NCBI Taxonomy" id="63821"/>
    <lineage>
        <taxon>Eukaryota</taxon>
        <taxon>Fungi</taxon>
        <taxon>Dikarya</taxon>
        <taxon>Ascomycota</taxon>
        <taxon>Pezizomycotina</taxon>
        <taxon>Eurotiomycetes</taxon>
        <taxon>Eurotiomycetidae</taxon>
        <taxon>Eurotiales</taxon>
        <taxon>Aspergillaceae</taxon>
        <taxon>Penicillium</taxon>
    </lineage>
</organism>
<feature type="region of interest" description="Disordered" evidence="1">
    <location>
        <begin position="381"/>
        <end position="424"/>
    </location>
</feature>
<reference evidence="2" key="2">
    <citation type="journal article" date="2023" name="IMA Fungus">
        <title>Comparative genomic study of the Penicillium genus elucidates a diverse pangenome and 15 lateral gene transfer events.</title>
        <authorList>
            <person name="Petersen C."/>
            <person name="Sorensen T."/>
            <person name="Nielsen M.R."/>
            <person name="Sondergaard T.E."/>
            <person name="Sorensen J.L."/>
            <person name="Fitzpatrick D.A."/>
            <person name="Frisvad J.C."/>
            <person name="Nielsen K.L."/>
        </authorList>
    </citation>
    <scope>NUCLEOTIDE SEQUENCE</scope>
    <source>
        <strain evidence="2">IBT 16125</strain>
    </source>
</reference>
<name>A0AAD6G7W6_9EURO</name>
<proteinExistence type="predicted"/>
<evidence type="ECO:0008006" key="4">
    <source>
        <dbReference type="Google" id="ProtNLM"/>
    </source>
</evidence>
<dbReference type="AlphaFoldDB" id="A0AAD6G7W6"/>
<sequence length="424" mass="47302">MEDPKLHSKDPVEISRLDLESSTSQEAIITDVKHLASYNWIEAPTPTIAIPGSPAQWSAPNGPRQVKKDRGLVYIAQNAARHPDSPLEPLFRSLCIEQPSFDLNSVDVVTDRNNIRKLLSFVNPSLAKGPLEPFTIRIEMAAHTAIFCRDETKTHEVIGPEDFRGFGHEFEKAYTISQIKDSTGHHRIISYQLGDLRLLVRHETDGFVGDVPTTGDSLVSGLSSLTFSPETTAGGKASTLSKLTIKREGQAVPRETTLEIKTRVIHKPLELEEVAAQLWVSQTPNLVRAYHQRGRFFTPEVEDIAIQVKEWEQAHKNDIIQLIALLHRIVEETESCGGCTTVRYNPPKDKLVIEKAQRRKMLPDDLYALWAKDDGLEQVASQKYSGVSEKGTIDRSEDDAKTKPTNLPHEANHVALVSDSKSES</sequence>
<dbReference type="PANTHER" id="PTHR35179:SF2">
    <property type="entry name" value="START DOMAIN-CONTAINING PROTEIN"/>
    <property type="match status" value="1"/>
</dbReference>
<evidence type="ECO:0000256" key="1">
    <source>
        <dbReference type="SAM" id="MobiDB-lite"/>
    </source>
</evidence>
<accession>A0AAD6G7W6</accession>
<dbReference type="PANTHER" id="PTHR35179">
    <property type="entry name" value="PROTEIN CBG02620"/>
    <property type="match status" value="1"/>
</dbReference>
<reference evidence="2" key="1">
    <citation type="submission" date="2022-12" db="EMBL/GenBank/DDBJ databases">
        <authorList>
            <person name="Petersen C."/>
        </authorList>
    </citation>
    <scope>NUCLEOTIDE SEQUENCE</scope>
    <source>
        <strain evidence="2">IBT 16125</strain>
    </source>
</reference>
<dbReference type="RefSeq" id="XP_056770689.1">
    <property type="nucleotide sequence ID" value="XM_056906582.1"/>
</dbReference>
<feature type="compositionally biased region" description="Basic and acidic residues" evidence="1">
    <location>
        <begin position="391"/>
        <end position="402"/>
    </location>
</feature>
<evidence type="ECO:0000313" key="3">
    <source>
        <dbReference type="Proteomes" id="UP001213681"/>
    </source>
</evidence>
<keyword evidence="3" id="KW-1185">Reference proteome</keyword>
<dbReference type="EMBL" id="JAPVEA010000002">
    <property type="protein sequence ID" value="KAJ5461647.1"/>
    <property type="molecule type" value="Genomic_DNA"/>
</dbReference>
<evidence type="ECO:0000313" key="2">
    <source>
        <dbReference type="EMBL" id="KAJ5461647.1"/>
    </source>
</evidence>
<protein>
    <recommendedName>
        <fullName evidence="4">Geranylgeranyl pyrophosphate synthetase</fullName>
    </recommendedName>
</protein>
<comment type="caution">
    <text evidence="2">The sequence shown here is derived from an EMBL/GenBank/DDBJ whole genome shotgun (WGS) entry which is preliminary data.</text>
</comment>